<sequence length="267" mass="30435">MAILVAGMNEHKRKNPNFGTELLLHTVLAVVKTGECTVVFLNKVSEGCLMFGYNRKLDRDLVKAIYLTFGEYLNSLDVQAMIEYWKTLVPNKCLRIKLTVEQAEWYNLTSFTSIKSALNLHKQFYWANLFQLHTYYAQLGRFRTAMGIIKDDKYYGFNNNLGEASSTRYKDLAGACILLLIKADNDKGLRRYRGMANRINNFAYIKFLIRQYLKATVAKAQGLEIDEDRKLAIVADLAPVSPGFTPNHVQICNKAYKPGDDSDSDED</sequence>
<evidence type="ECO:0000313" key="1">
    <source>
        <dbReference type="EMBL" id="CAH0383343.1"/>
    </source>
</evidence>
<keyword evidence="2" id="KW-1185">Reference proteome</keyword>
<dbReference type="Proteomes" id="UP001152759">
    <property type="component" value="Chromosome 10"/>
</dbReference>
<organism evidence="1 2">
    <name type="scientific">Bemisia tabaci</name>
    <name type="common">Sweetpotato whitefly</name>
    <name type="synonym">Aleurodes tabaci</name>
    <dbReference type="NCBI Taxonomy" id="7038"/>
    <lineage>
        <taxon>Eukaryota</taxon>
        <taxon>Metazoa</taxon>
        <taxon>Ecdysozoa</taxon>
        <taxon>Arthropoda</taxon>
        <taxon>Hexapoda</taxon>
        <taxon>Insecta</taxon>
        <taxon>Pterygota</taxon>
        <taxon>Neoptera</taxon>
        <taxon>Paraneoptera</taxon>
        <taxon>Hemiptera</taxon>
        <taxon>Sternorrhyncha</taxon>
        <taxon>Aleyrodoidea</taxon>
        <taxon>Aleyrodidae</taxon>
        <taxon>Aleyrodinae</taxon>
        <taxon>Bemisia</taxon>
    </lineage>
</organism>
<accession>A0A9P0A0R0</accession>
<dbReference type="EMBL" id="OU963871">
    <property type="protein sequence ID" value="CAH0383343.1"/>
    <property type="molecule type" value="Genomic_DNA"/>
</dbReference>
<proteinExistence type="predicted"/>
<gene>
    <name evidence="1" type="ORF">BEMITA_LOCUS2801</name>
</gene>
<reference evidence="1" key="1">
    <citation type="submission" date="2021-12" db="EMBL/GenBank/DDBJ databases">
        <authorList>
            <person name="King R."/>
        </authorList>
    </citation>
    <scope>NUCLEOTIDE SEQUENCE</scope>
</reference>
<protein>
    <submittedName>
        <fullName evidence="1">Uncharacterized protein</fullName>
    </submittedName>
</protein>
<dbReference type="AlphaFoldDB" id="A0A9P0A0R0"/>
<name>A0A9P0A0R0_BEMTA</name>
<evidence type="ECO:0000313" key="2">
    <source>
        <dbReference type="Proteomes" id="UP001152759"/>
    </source>
</evidence>